<proteinExistence type="predicted"/>
<dbReference type="EMBL" id="JACHWS010000002">
    <property type="protein sequence ID" value="MBB3037973.1"/>
    <property type="molecule type" value="Genomic_DNA"/>
</dbReference>
<dbReference type="PANTHER" id="PTHR48098">
    <property type="entry name" value="ENTEROCHELIN ESTERASE-RELATED"/>
    <property type="match status" value="1"/>
</dbReference>
<comment type="caution">
    <text evidence="1">The sequence shown here is derived from an EMBL/GenBank/DDBJ whole genome shotgun (WGS) entry which is preliminary data.</text>
</comment>
<evidence type="ECO:0000313" key="2">
    <source>
        <dbReference type="Proteomes" id="UP000567922"/>
    </source>
</evidence>
<dbReference type="Proteomes" id="UP000567922">
    <property type="component" value="Unassembled WGS sequence"/>
</dbReference>
<gene>
    <name evidence="1" type="ORF">FHU29_002422</name>
</gene>
<dbReference type="InterPro" id="IPR000801">
    <property type="entry name" value="Esterase-like"/>
</dbReference>
<dbReference type="PANTHER" id="PTHR48098:SF1">
    <property type="entry name" value="DIACYLGLYCEROL ACYLTRANSFERASE_MYCOLYLTRANSFERASE AG85A"/>
    <property type="match status" value="1"/>
</dbReference>
<dbReference type="RefSeq" id="WP_064439872.1">
    <property type="nucleotide sequence ID" value="NZ_BDDI01000006.1"/>
</dbReference>
<dbReference type="SUPFAM" id="SSF53474">
    <property type="entry name" value="alpha/beta-Hydrolases"/>
    <property type="match status" value="1"/>
</dbReference>
<dbReference type="InterPro" id="IPR013207">
    <property type="entry name" value="LGFP"/>
</dbReference>
<dbReference type="AlphaFoldDB" id="A0A839RPR1"/>
<keyword evidence="1" id="KW-0378">Hydrolase</keyword>
<dbReference type="Gene3D" id="3.40.50.1820">
    <property type="entry name" value="alpha/beta hydrolase"/>
    <property type="match status" value="1"/>
</dbReference>
<name>A0A839RPR1_9ACTN</name>
<reference evidence="1 2" key="1">
    <citation type="submission" date="2020-08" db="EMBL/GenBank/DDBJ databases">
        <title>Sequencing the genomes of 1000 actinobacteria strains.</title>
        <authorList>
            <person name="Klenk H.-P."/>
        </authorList>
    </citation>
    <scope>NUCLEOTIDE SEQUENCE [LARGE SCALE GENOMIC DNA]</scope>
    <source>
        <strain evidence="1 2">DSM 45258</strain>
    </source>
</reference>
<dbReference type="GO" id="GO:0016787">
    <property type="term" value="F:hydrolase activity"/>
    <property type="evidence" value="ECO:0007669"/>
    <property type="project" value="UniProtKB-KW"/>
</dbReference>
<dbReference type="GO" id="GO:0016747">
    <property type="term" value="F:acyltransferase activity, transferring groups other than amino-acyl groups"/>
    <property type="evidence" value="ECO:0007669"/>
    <property type="project" value="TreeGrafter"/>
</dbReference>
<accession>A0A839RPR1</accession>
<evidence type="ECO:0000313" key="1">
    <source>
        <dbReference type="EMBL" id="MBB3037973.1"/>
    </source>
</evidence>
<dbReference type="Pfam" id="PF00756">
    <property type="entry name" value="Esterase"/>
    <property type="match status" value="1"/>
</dbReference>
<dbReference type="InterPro" id="IPR029058">
    <property type="entry name" value="AB_hydrolase_fold"/>
</dbReference>
<dbReference type="InterPro" id="IPR050583">
    <property type="entry name" value="Mycobacterial_A85_antigen"/>
</dbReference>
<protein>
    <submittedName>
        <fullName evidence="1">S-formylglutathione hydrolase FrmB</fullName>
    </submittedName>
</protein>
<dbReference type="Pfam" id="PF08310">
    <property type="entry name" value="LGFP"/>
    <property type="match status" value="4"/>
</dbReference>
<sequence length="650" mass="70460">MRLSLQHGDRGTDRRSRGAGRRQVAACAAILIAPLAISSGIAPAALAAPPAISSQSPALHPMAPAPVPGVRVDRVDKISDRQLSLWVYSPAMNETIQVQMLLARDYHAQPDWSFPALFLLDGLRARDDQSGWMLETDAAAFFGDKNVNVIMPVGGQSSFYADWLQPDNDKNYQWETFLTKELPPILHGDYRVNDNKGILGLSMGGTAAMFLPARNRGMFQFAGSLSGYLSTTTYGMQRAIKAAMLDAGGYNSDNMWGTPDNSLWAEHDPLQLARNLRGMSLYVSAGTGAQGTHDRPGLVPGIPENSAGMALEVLSRLTTQNFAARLNDLGIDATVRYRNTGTHSWPYWQSELHAAWPQIAEALNVDSVGVSTAAPSTSVTDEPTCEVGGAIGELAQQRGDLGVCLTDERTLRGGAKRQQFEHGTIYWSPDLGAHQIEGEIEALYEKEGGARGQLGLPTTSETPTPDGRGFFTQFEKGAIYWTPETGAQMVHSGFRDVWGENGWEAGDMGYPVSGIENTEDRRGRLQNFERGAVFATTRGGTTAVFGKIWDHYKELGRETGVLGYPQSGEHNIGSGRFTEFANGNIYWSPASGAWAVLEGDIMDAWAEQGYEAGPLGYPTSDAHDTEEGLRQNFQNGFVLVSDGETKVNTG</sequence>
<organism evidence="1 2">
    <name type="scientific">Hoyosella altamirensis</name>
    <dbReference type="NCBI Taxonomy" id="616997"/>
    <lineage>
        <taxon>Bacteria</taxon>
        <taxon>Bacillati</taxon>
        <taxon>Actinomycetota</taxon>
        <taxon>Actinomycetes</taxon>
        <taxon>Mycobacteriales</taxon>
        <taxon>Hoyosellaceae</taxon>
        <taxon>Hoyosella</taxon>
    </lineage>
</organism>
<keyword evidence="2" id="KW-1185">Reference proteome</keyword>
<dbReference type="OrthoDB" id="4527292at2"/>